<evidence type="ECO:0000313" key="3">
    <source>
        <dbReference type="Proteomes" id="UP000499080"/>
    </source>
</evidence>
<keyword evidence="3" id="KW-1185">Reference proteome</keyword>
<evidence type="ECO:0000313" key="2">
    <source>
        <dbReference type="EMBL" id="GBN68631.1"/>
    </source>
</evidence>
<organism evidence="2 3">
    <name type="scientific">Araneus ventricosus</name>
    <name type="common">Orbweaver spider</name>
    <name type="synonym">Epeira ventricosa</name>
    <dbReference type="NCBI Taxonomy" id="182803"/>
    <lineage>
        <taxon>Eukaryota</taxon>
        <taxon>Metazoa</taxon>
        <taxon>Ecdysozoa</taxon>
        <taxon>Arthropoda</taxon>
        <taxon>Chelicerata</taxon>
        <taxon>Arachnida</taxon>
        <taxon>Araneae</taxon>
        <taxon>Araneomorphae</taxon>
        <taxon>Entelegynae</taxon>
        <taxon>Araneoidea</taxon>
        <taxon>Araneidae</taxon>
        <taxon>Araneus</taxon>
    </lineage>
</organism>
<name>A0A4Y2QZ85_ARAVE</name>
<feature type="region of interest" description="Disordered" evidence="1">
    <location>
        <begin position="56"/>
        <end position="86"/>
    </location>
</feature>
<accession>A0A4Y2QZ85</accession>
<reference evidence="2 3" key="1">
    <citation type="journal article" date="2019" name="Sci. Rep.">
        <title>Orb-weaving spider Araneus ventricosus genome elucidates the spidroin gene catalogue.</title>
        <authorList>
            <person name="Kono N."/>
            <person name="Nakamura H."/>
            <person name="Ohtoshi R."/>
            <person name="Moran D.A.P."/>
            <person name="Shinohara A."/>
            <person name="Yoshida Y."/>
            <person name="Fujiwara M."/>
            <person name="Mori M."/>
            <person name="Tomita M."/>
            <person name="Arakawa K."/>
        </authorList>
    </citation>
    <scope>NUCLEOTIDE SEQUENCE [LARGE SCALE GENOMIC DNA]</scope>
</reference>
<dbReference type="AlphaFoldDB" id="A0A4Y2QZ85"/>
<dbReference type="Proteomes" id="UP000499080">
    <property type="component" value="Unassembled WGS sequence"/>
</dbReference>
<dbReference type="EMBL" id="BGPR01015276">
    <property type="protein sequence ID" value="GBN68631.1"/>
    <property type="molecule type" value="Genomic_DNA"/>
</dbReference>
<comment type="caution">
    <text evidence="2">The sequence shown here is derived from an EMBL/GenBank/DDBJ whole genome shotgun (WGS) entry which is preliminary data.</text>
</comment>
<proteinExistence type="predicted"/>
<protein>
    <submittedName>
        <fullName evidence="2">Uncharacterized protein</fullName>
    </submittedName>
</protein>
<gene>
    <name evidence="2" type="ORF">AVEN_175933_1</name>
</gene>
<sequence length="86" mass="9617">MNENLPKSPETRDVRVYDCSPSLLRCHRLRSFVNSVLNWWTTAVVGSVLRSGIPADLLPGKLTSDSQNTDSSRGELQISLNENEDE</sequence>
<evidence type="ECO:0000256" key="1">
    <source>
        <dbReference type="SAM" id="MobiDB-lite"/>
    </source>
</evidence>